<feature type="active site" description="Nucleophile" evidence="7">
    <location>
        <position position="411"/>
    </location>
</feature>
<evidence type="ECO:0000256" key="4">
    <source>
        <dbReference type="ARBA" id="ARBA00022960"/>
    </source>
</evidence>
<evidence type="ECO:0000256" key="7">
    <source>
        <dbReference type="PROSITE-ProRule" id="PRU01373"/>
    </source>
</evidence>
<dbReference type="Pfam" id="PF20142">
    <property type="entry name" value="Scaffold"/>
    <property type="match status" value="1"/>
</dbReference>
<evidence type="ECO:0000313" key="9">
    <source>
        <dbReference type="EMBL" id="UPK72734.1"/>
    </source>
</evidence>
<dbReference type="Pfam" id="PF03734">
    <property type="entry name" value="YkuD"/>
    <property type="match status" value="1"/>
</dbReference>
<evidence type="ECO:0000256" key="6">
    <source>
        <dbReference type="ARBA" id="ARBA00023316"/>
    </source>
</evidence>
<dbReference type="PANTHER" id="PTHR41533:SF2">
    <property type="entry name" value="BLR7131 PROTEIN"/>
    <property type="match status" value="1"/>
</dbReference>
<evidence type="ECO:0000313" key="10">
    <source>
        <dbReference type="Proteomes" id="UP000830198"/>
    </source>
</evidence>
<evidence type="ECO:0000256" key="2">
    <source>
        <dbReference type="ARBA" id="ARBA00005992"/>
    </source>
</evidence>
<sequence length="483" mass="54944">MVKNRMLKRACLLLIILMQYFRVAAGQQMYWLPADRAGDRQTLFNYFEQSPLLGLDPHDYAYTLVQQLKAGSAPADSAAADKQLSEAAIAFFTDVAYGTKVTRVGYDGLKYTPDCRDIPQLLHQALADNTFGQLLNKLEPTCPEYRSIKSMIAVYTRRLQESSYHPVKISSDLVDSSNHPLIEKLYQLGCLDTISYSIQEDTLRTRVRAAQRLFEFMEDGALRRGVLEELNISLEKRLSELKHALNTYRWLNCVRQYQSVIVVNIPAAGLYLYQGDSLLLYSRTIVGKEATPTSPLTSSIDEIIMYPYWTVPYNIATRELLPGIKGNPVAYLDAGNYQVLDKSGKILDPSTINWSSLSRTNFPYTIRQMNGCDNSLGIIKLNFFNPYSTYLHDTPGKSYFMFNKRYFSHGCIRVEDAIPLAKLLLPEEAQRIDSLEKAAAAPQKGPVSIQVKQKTPLFILYEVAWPDQQGSIRFYDDVYNKFR</sequence>
<dbReference type="CDD" id="cd16913">
    <property type="entry name" value="YkuD_like"/>
    <property type="match status" value="1"/>
</dbReference>
<feature type="domain" description="L,D-TPase catalytic" evidence="8">
    <location>
        <begin position="259"/>
        <end position="435"/>
    </location>
</feature>
<organism evidence="9 10">
    <name type="scientific">Chitinophaga filiformis</name>
    <name type="common">Myxococcus filiformis</name>
    <name type="synonym">Flexibacter filiformis</name>
    <dbReference type="NCBI Taxonomy" id="104663"/>
    <lineage>
        <taxon>Bacteria</taxon>
        <taxon>Pseudomonadati</taxon>
        <taxon>Bacteroidota</taxon>
        <taxon>Chitinophagia</taxon>
        <taxon>Chitinophagales</taxon>
        <taxon>Chitinophagaceae</taxon>
        <taxon>Chitinophaga</taxon>
    </lineage>
</organism>
<proteinExistence type="inferred from homology"/>
<dbReference type="InterPro" id="IPR005490">
    <property type="entry name" value="LD_TPept_cat_dom"/>
</dbReference>
<name>A0ABY4IBZ0_CHIFI</name>
<evidence type="ECO:0000259" key="8">
    <source>
        <dbReference type="PROSITE" id="PS52029"/>
    </source>
</evidence>
<dbReference type="InterPro" id="IPR052905">
    <property type="entry name" value="LD-transpeptidase_YkuD-like"/>
</dbReference>
<dbReference type="RefSeq" id="WP_247814914.1">
    <property type="nucleotide sequence ID" value="NZ_CP095855.1"/>
</dbReference>
<evidence type="ECO:0000256" key="3">
    <source>
        <dbReference type="ARBA" id="ARBA00022679"/>
    </source>
</evidence>
<protein>
    <submittedName>
        <fullName evidence="9">L,D-transpeptidase family protein</fullName>
    </submittedName>
</protein>
<dbReference type="PROSITE" id="PS52029">
    <property type="entry name" value="LD_TPASE"/>
    <property type="match status" value="1"/>
</dbReference>
<keyword evidence="10" id="KW-1185">Reference proteome</keyword>
<dbReference type="SUPFAM" id="SSF141523">
    <property type="entry name" value="L,D-transpeptidase catalytic domain-like"/>
    <property type="match status" value="1"/>
</dbReference>
<dbReference type="InterPro" id="IPR045380">
    <property type="entry name" value="LD_TPept_scaffold_dom"/>
</dbReference>
<evidence type="ECO:0000256" key="1">
    <source>
        <dbReference type="ARBA" id="ARBA00004752"/>
    </source>
</evidence>
<dbReference type="Proteomes" id="UP000830198">
    <property type="component" value="Chromosome"/>
</dbReference>
<keyword evidence="6 7" id="KW-0961">Cell wall biogenesis/degradation</keyword>
<comment type="similarity">
    <text evidence="2">Belongs to the YkuD family.</text>
</comment>
<dbReference type="InterPro" id="IPR038063">
    <property type="entry name" value="Transpep_catalytic_dom"/>
</dbReference>
<evidence type="ECO:0000256" key="5">
    <source>
        <dbReference type="ARBA" id="ARBA00022984"/>
    </source>
</evidence>
<reference evidence="9 10" key="1">
    <citation type="submission" date="2022-04" db="EMBL/GenBank/DDBJ databases">
        <title>The arsenic-methylating capacity of Chitinophaga filiformis YT5 during chitin decomposition.</title>
        <authorList>
            <person name="Chen G."/>
            <person name="Liang Y."/>
        </authorList>
    </citation>
    <scope>NUCLEOTIDE SEQUENCE [LARGE SCALE GENOMIC DNA]</scope>
    <source>
        <strain evidence="9 10">YT5</strain>
    </source>
</reference>
<keyword evidence="4 7" id="KW-0133">Cell shape</keyword>
<dbReference type="EMBL" id="CP095855">
    <property type="protein sequence ID" value="UPK72734.1"/>
    <property type="molecule type" value="Genomic_DNA"/>
</dbReference>
<keyword evidence="3" id="KW-0808">Transferase</keyword>
<gene>
    <name evidence="9" type="ORF">MYF79_15690</name>
</gene>
<dbReference type="Gene3D" id="2.40.440.10">
    <property type="entry name" value="L,D-transpeptidase catalytic domain-like"/>
    <property type="match status" value="1"/>
</dbReference>
<comment type="pathway">
    <text evidence="1 7">Cell wall biogenesis; peptidoglycan biosynthesis.</text>
</comment>
<dbReference type="PANTHER" id="PTHR41533">
    <property type="entry name" value="L,D-TRANSPEPTIDASE HI_1667-RELATED"/>
    <property type="match status" value="1"/>
</dbReference>
<feature type="active site" description="Proton donor/acceptor" evidence="7">
    <location>
        <position position="392"/>
    </location>
</feature>
<accession>A0ABY4IBZ0</accession>
<keyword evidence="5 7" id="KW-0573">Peptidoglycan synthesis</keyword>